<dbReference type="Gene3D" id="3.40.50.12440">
    <property type="match status" value="1"/>
</dbReference>
<dbReference type="Gene3D" id="3.30.70.20">
    <property type="match status" value="2"/>
</dbReference>
<dbReference type="AlphaFoldDB" id="A0A7R8WV67"/>
<dbReference type="InterPro" id="IPR017896">
    <property type="entry name" value="4Fe4S_Fe-S-bd"/>
</dbReference>
<dbReference type="GO" id="GO:0051539">
    <property type="term" value="F:4 iron, 4 sulfur cluster binding"/>
    <property type="evidence" value="ECO:0007669"/>
    <property type="project" value="UniProtKB-KW"/>
</dbReference>
<dbReference type="InterPro" id="IPR013783">
    <property type="entry name" value="Ig-like_fold"/>
</dbReference>
<evidence type="ECO:0000256" key="2">
    <source>
        <dbReference type="ARBA" id="ARBA00022723"/>
    </source>
</evidence>
<dbReference type="Pfam" id="PF13247">
    <property type="entry name" value="Fer4_11"/>
    <property type="match status" value="1"/>
</dbReference>
<reference evidence="7" key="1">
    <citation type="submission" date="2020-11" db="EMBL/GenBank/DDBJ databases">
        <authorList>
            <person name="Tran Van P."/>
        </authorList>
    </citation>
    <scope>NUCLEOTIDE SEQUENCE</scope>
</reference>
<accession>A0A7R8WV67</accession>
<evidence type="ECO:0000256" key="4">
    <source>
        <dbReference type="ARBA" id="ARBA00023014"/>
    </source>
</evidence>
<feature type="domain" description="4Fe-4S ferredoxin-type" evidence="6">
    <location>
        <begin position="154"/>
        <end position="247"/>
    </location>
</feature>
<keyword evidence="4" id="KW-0411">Iron-sulfur</keyword>
<dbReference type="SUPFAM" id="SSF54862">
    <property type="entry name" value="4Fe-4S ferredoxins"/>
    <property type="match status" value="1"/>
</dbReference>
<feature type="domain" description="Molybdopterin dinucleotide-binding" evidence="5">
    <location>
        <begin position="26"/>
        <end position="73"/>
    </location>
</feature>
<dbReference type="InterPro" id="IPR009010">
    <property type="entry name" value="Asp_de-COase-like_dom_sf"/>
</dbReference>
<dbReference type="CDD" id="cd10552">
    <property type="entry name" value="TH_beta_N"/>
    <property type="match status" value="1"/>
</dbReference>
<dbReference type="SUPFAM" id="SSF49478">
    <property type="entry name" value="Cna protein B-type domain"/>
    <property type="match status" value="1"/>
</dbReference>
<keyword evidence="1" id="KW-0004">4Fe-4S</keyword>
<dbReference type="GO" id="GO:0043546">
    <property type="term" value="F:molybdopterin cofactor binding"/>
    <property type="evidence" value="ECO:0007669"/>
    <property type="project" value="InterPro"/>
</dbReference>
<protein>
    <submittedName>
        <fullName evidence="7">Uncharacterized protein</fullName>
    </submittedName>
</protein>
<dbReference type="GO" id="GO:0016491">
    <property type="term" value="F:oxidoreductase activity"/>
    <property type="evidence" value="ECO:0007669"/>
    <property type="project" value="InterPro"/>
</dbReference>
<evidence type="ECO:0000256" key="1">
    <source>
        <dbReference type="ARBA" id="ARBA00022485"/>
    </source>
</evidence>
<dbReference type="PANTHER" id="PTHR43177">
    <property type="entry name" value="PROTEIN NRFC"/>
    <property type="match status" value="1"/>
</dbReference>
<dbReference type="InterPro" id="IPR050954">
    <property type="entry name" value="ET_IronSulfur_Cluster-Binding"/>
</dbReference>
<evidence type="ECO:0000313" key="7">
    <source>
        <dbReference type="EMBL" id="CAD7235782.1"/>
    </source>
</evidence>
<dbReference type="Pfam" id="PF01568">
    <property type="entry name" value="Molydop_binding"/>
    <property type="match status" value="1"/>
</dbReference>
<evidence type="ECO:0000259" key="6">
    <source>
        <dbReference type="Pfam" id="PF13247"/>
    </source>
</evidence>
<sequence length="378" mass="42938">MFDGKDSMMNDVLDHRVLKDGYYYWIVRVNRDDAEKRGITHDSLVRMYNDRGEVILVAQLTDRLPPGTVHSAEGSAVYDPIGEPGRSPDRGGWMKKYALIIDVEKCENCNNCFLACRDEHCGNDWPGYTASQPWHGHRWMRIEQRERGVFPLIDVAYLPRPCMHCDDAPCVEVGEGIVKKREDGIVLIDPQTSQRRKDIANACPYGAIWWNEEQDCPQKCTLCAHLLDGGWSVPRCVQACPTGALTLFFGEEEELQKKVMIENLEQYPKISPSKGKPRCYYRNLYRYTSCFVAGSIACLRDGHEECLEGAKVCLRHGEKNVAEQVSDDFGDFRFDGLQADGKEYLVEIEYLGQVTRSHKIQLTGSISVGLIMLTNPTR</sequence>
<name>A0A7R8WV67_9CRUS</name>
<dbReference type="SUPFAM" id="SSF50692">
    <property type="entry name" value="ADC-like"/>
    <property type="match status" value="1"/>
</dbReference>
<organism evidence="7">
    <name type="scientific">Cyprideis torosa</name>
    <dbReference type="NCBI Taxonomy" id="163714"/>
    <lineage>
        <taxon>Eukaryota</taxon>
        <taxon>Metazoa</taxon>
        <taxon>Ecdysozoa</taxon>
        <taxon>Arthropoda</taxon>
        <taxon>Crustacea</taxon>
        <taxon>Oligostraca</taxon>
        <taxon>Ostracoda</taxon>
        <taxon>Podocopa</taxon>
        <taxon>Podocopida</taxon>
        <taxon>Cytherocopina</taxon>
        <taxon>Cytheroidea</taxon>
        <taxon>Cytherideidae</taxon>
        <taxon>Cyprideis</taxon>
    </lineage>
</organism>
<dbReference type="InterPro" id="IPR006657">
    <property type="entry name" value="MoPterin_dinucl-bd_dom"/>
</dbReference>
<dbReference type="EMBL" id="OB674619">
    <property type="protein sequence ID" value="CAD7235782.1"/>
    <property type="molecule type" value="Genomic_DNA"/>
</dbReference>
<gene>
    <name evidence="7" type="ORF">CTOB1V02_LOCUS13597</name>
</gene>
<dbReference type="OrthoDB" id="10026997at2759"/>
<keyword evidence="2" id="KW-0479">Metal-binding</keyword>
<proteinExistence type="predicted"/>
<dbReference type="Gene3D" id="2.60.40.10">
    <property type="entry name" value="Immunoglobulins"/>
    <property type="match status" value="1"/>
</dbReference>
<dbReference type="GO" id="GO:0046872">
    <property type="term" value="F:metal ion binding"/>
    <property type="evidence" value="ECO:0007669"/>
    <property type="project" value="UniProtKB-KW"/>
</dbReference>
<evidence type="ECO:0000256" key="3">
    <source>
        <dbReference type="ARBA" id="ARBA00023004"/>
    </source>
</evidence>
<evidence type="ECO:0000259" key="5">
    <source>
        <dbReference type="Pfam" id="PF01568"/>
    </source>
</evidence>
<keyword evidence="3" id="KW-0408">Iron</keyword>
<dbReference type="PANTHER" id="PTHR43177:SF3">
    <property type="entry name" value="PROTEIN NRFC HOMOLOG"/>
    <property type="match status" value="1"/>
</dbReference>